<evidence type="ECO:0000313" key="4">
    <source>
        <dbReference type="EMBL" id="MDP9806823.1"/>
    </source>
</evidence>
<dbReference type="EMBL" id="JAUSQX010000001">
    <property type="protein sequence ID" value="MDP9806823.1"/>
    <property type="molecule type" value="Genomic_DNA"/>
</dbReference>
<organism evidence="4 5">
    <name type="scientific">Trueperella bonasi</name>
    <dbReference type="NCBI Taxonomy" id="312286"/>
    <lineage>
        <taxon>Bacteria</taxon>
        <taxon>Bacillati</taxon>
        <taxon>Actinomycetota</taxon>
        <taxon>Actinomycetes</taxon>
        <taxon>Actinomycetales</taxon>
        <taxon>Actinomycetaceae</taxon>
        <taxon>Trueperella</taxon>
    </lineage>
</organism>
<dbReference type="Pfam" id="PF00005">
    <property type="entry name" value="ABC_tran"/>
    <property type="match status" value="1"/>
</dbReference>
<keyword evidence="2 4" id="KW-0067">ATP-binding</keyword>
<comment type="caution">
    <text evidence="4">The sequence shown here is derived from an EMBL/GenBank/DDBJ whole genome shotgun (WGS) entry which is preliminary data.</text>
</comment>
<dbReference type="InterPro" id="IPR027417">
    <property type="entry name" value="P-loop_NTPase"/>
</dbReference>
<reference evidence="4 5" key="1">
    <citation type="submission" date="2023-07" db="EMBL/GenBank/DDBJ databases">
        <title>Sequencing the genomes of 1000 actinobacteria strains.</title>
        <authorList>
            <person name="Klenk H.-P."/>
        </authorList>
    </citation>
    <scope>NUCLEOTIDE SEQUENCE [LARGE SCALE GENOMIC DNA]</scope>
    <source>
        <strain evidence="4 5">DSM 17163</strain>
    </source>
</reference>
<dbReference type="InterPro" id="IPR003439">
    <property type="entry name" value="ABC_transporter-like_ATP-bd"/>
</dbReference>
<dbReference type="InterPro" id="IPR015854">
    <property type="entry name" value="ABC_transpr_LolD-like"/>
</dbReference>
<proteinExistence type="predicted"/>
<gene>
    <name evidence="4" type="ORF">J2S70_001405</name>
</gene>
<dbReference type="PROSITE" id="PS50893">
    <property type="entry name" value="ABC_TRANSPORTER_2"/>
    <property type="match status" value="1"/>
</dbReference>
<dbReference type="SMART" id="SM00382">
    <property type="entry name" value="AAA"/>
    <property type="match status" value="1"/>
</dbReference>
<keyword evidence="1" id="KW-0547">Nucleotide-binding</keyword>
<dbReference type="InterPro" id="IPR003593">
    <property type="entry name" value="AAA+_ATPase"/>
</dbReference>
<evidence type="ECO:0000259" key="3">
    <source>
        <dbReference type="PROSITE" id="PS50893"/>
    </source>
</evidence>
<evidence type="ECO:0000256" key="1">
    <source>
        <dbReference type="ARBA" id="ARBA00022741"/>
    </source>
</evidence>
<evidence type="ECO:0000256" key="2">
    <source>
        <dbReference type="ARBA" id="ARBA00022840"/>
    </source>
</evidence>
<feature type="domain" description="ABC transporter" evidence="3">
    <location>
        <begin position="4"/>
        <end position="241"/>
    </location>
</feature>
<dbReference type="GO" id="GO:0005524">
    <property type="term" value="F:ATP binding"/>
    <property type="evidence" value="ECO:0007669"/>
    <property type="project" value="UniProtKB-KW"/>
</dbReference>
<evidence type="ECO:0000313" key="5">
    <source>
        <dbReference type="Proteomes" id="UP001243212"/>
    </source>
</evidence>
<name>A0ABT9NJ27_9ACTO</name>
<dbReference type="Proteomes" id="UP001243212">
    <property type="component" value="Unassembled WGS sequence"/>
</dbReference>
<dbReference type="SUPFAM" id="SSF52540">
    <property type="entry name" value="P-loop containing nucleoside triphosphate hydrolases"/>
    <property type="match status" value="1"/>
</dbReference>
<sequence length="242" mass="26356">MSVMSLDYVRKVRGVGRATRTVLDDVSLQIFPGQFTSIFGPSGSGKSELMQVMAGLLDVDDGNVVVRDVDLTRATDAEKQRLLAEHLGVIYPRDNLMPALTVQENLDLPAELNGKKIDDAERARIVELFDLDSILKLYPESIAPIDQQRVAIAGRVLAGRTILLCDEPTAGIDKADADTILALLRMCVRELDLTVVMFTTNPLAAQYADHVFLLSNAKVAGELVNPTLDSIFNALQAVHGEV</sequence>
<dbReference type="PANTHER" id="PTHR24220">
    <property type="entry name" value="IMPORT ATP-BINDING PROTEIN"/>
    <property type="match status" value="1"/>
</dbReference>
<protein>
    <submittedName>
        <fullName evidence="4">ABC transport system ATP-binding protein</fullName>
    </submittedName>
</protein>
<dbReference type="Gene3D" id="3.40.50.300">
    <property type="entry name" value="P-loop containing nucleotide triphosphate hydrolases"/>
    <property type="match status" value="1"/>
</dbReference>
<keyword evidence="5" id="KW-1185">Reference proteome</keyword>
<accession>A0ABT9NJ27</accession>